<reference evidence="2" key="2">
    <citation type="submission" date="2020-11" db="EMBL/GenBank/DDBJ databases">
        <authorList>
            <person name="McCartney M.A."/>
            <person name="Auch B."/>
            <person name="Kono T."/>
            <person name="Mallez S."/>
            <person name="Becker A."/>
            <person name="Gohl D.M."/>
            <person name="Silverstein K.A.T."/>
            <person name="Koren S."/>
            <person name="Bechman K.B."/>
            <person name="Herman A."/>
            <person name="Abrahante J.E."/>
            <person name="Garbe J."/>
        </authorList>
    </citation>
    <scope>NUCLEOTIDE SEQUENCE</scope>
    <source>
        <strain evidence="2">Duluth1</strain>
        <tissue evidence="2">Whole animal</tissue>
    </source>
</reference>
<dbReference type="EMBL" id="JAIWYP010000014">
    <property type="protein sequence ID" value="KAH3709497.1"/>
    <property type="molecule type" value="Genomic_DNA"/>
</dbReference>
<evidence type="ECO:0000313" key="3">
    <source>
        <dbReference type="Proteomes" id="UP000828390"/>
    </source>
</evidence>
<comment type="caution">
    <text evidence="2">The sequence shown here is derived from an EMBL/GenBank/DDBJ whole genome shotgun (WGS) entry which is preliminary data.</text>
</comment>
<dbReference type="AlphaFoldDB" id="A0A9D3Z377"/>
<keyword evidence="3" id="KW-1185">Reference proteome</keyword>
<sequence>MLAIDCFTKTSTDKKRNGIQWTHQTVGTHPTTDAGKGNMVVENLARLGLTINRQKSRVLKTNASNDTSITVQSEALQTGERLHLSQQHSGQLSRNGCRCQNPNL</sequence>
<evidence type="ECO:0000313" key="2">
    <source>
        <dbReference type="EMBL" id="KAH3709497.1"/>
    </source>
</evidence>
<feature type="compositionally biased region" description="Polar residues" evidence="1">
    <location>
        <begin position="84"/>
        <end position="104"/>
    </location>
</feature>
<gene>
    <name evidence="2" type="ORF">DPMN_068960</name>
</gene>
<dbReference type="Proteomes" id="UP000828390">
    <property type="component" value="Unassembled WGS sequence"/>
</dbReference>
<accession>A0A9D3Z377</accession>
<feature type="region of interest" description="Disordered" evidence="1">
    <location>
        <begin position="80"/>
        <end position="104"/>
    </location>
</feature>
<proteinExistence type="predicted"/>
<organism evidence="2 3">
    <name type="scientific">Dreissena polymorpha</name>
    <name type="common">Zebra mussel</name>
    <name type="synonym">Mytilus polymorpha</name>
    <dbReference type="NCBI Taxonomy" id="45954"/>
    <lineage>
        <taxon>Eukaryota</taxon>
        <taxon>Metazoa</taxon>
        <taxon>Spiralia</taxon>
        <taxon>Lophotrochozoa</taxon>
        <taxon>Mollusca</taxon>
        <taxon>Bivalvia</taxon>
        <taxon>Autobranchia</taxon>
        <taxon>Heteroconchia</taxon>
        <taxon>Euheterodonta</taxon>
        <taxon>Imparidentia</taxon>
        <taxon>Neoheterodontei</taxon>
        <taxon>Myida</taxon>
        <taxon>Dreissenoidea</taxon>
        <taxon>Dreissenidae</taxon>
        <taxon>Dreissena</taxon>
    </lineage>
</organism>
<evidence type="ECO:0000256" key="1">
    <source>
        <dbReference type="SAM" id="MobiDB-lite"/>
    </source>
</evidence>
<reference evidence="2" key="1">
    <citation type="journal article" date="2019" name="bioRxiv">
        <title>The Genome of the Zebra Mussel, Dreissena polymorpha: A Resource for Invasive Species Research.</title>
        <authorList>
            <person name="McCartney M.A."/>
            <person name="Auch B."/>
            <person name="Kono T."/>
            <person name="Mallez S."/>
            <person name="Zhang Y."/>
            <person name="Obille A."/>
            <person name="Becker A."/>
            <person name="Abrahante J.E."/>
            <person name="Garbe J."/>
            <person name="Badalamenti J.P."/>
            <person name="Herman A."/>
            <person name="Mangelson H."/>
            <person name="Liachko I."/>
            <person name="Sullivan S."/>
            <person name="Sone E.D."/>
            <person name="Koren S."/>
            <person name="Silverstein K.A.T."/>
            <person name="Beckman K.B."/>
            <person name="Gohl D.M."/>
        </authorList>
    </citation>
    <scope>NUCLEOTIDE SEQUENCE</scope>
    <source>
        <strain evidence="2">Duluth1</strain>
        <tissue evidence="2">Whole animal</tissue>
    </source>
</reference>
<protein>
    <submittedName>
        <fullName evidence="2">Uncharacterized protein</fullName>
    </submittedName>
</protein>
<name>A0A9D3Z377_DREPO</name>